<organism evidence="1 2">
    <name type="scientific">Candidatus Caccosoma faecigallinarum</name>
    <dbReference type="NCBI Taxonomy" id="2840720"/>
    <lineage>
        <taxon>Bacteria</taxon>
        <taxon>Bacillati</taxon>
        <taxon>Bacillota</taxon>
        <taxon>Bacillota incertae sedis</taxon>
        <taxon>Candidatus Caccosoma</taxon>
    </lineage>
</organism>
<reference evidence="1" key="1">
    <citation type="submission" date="2020-10" db="EMBL/GenBank/DDBJ databases">
        <authorList>
            <person name="Gilroy R."/>
        </authorList>
    </citation>
    <scope>NUCLEOTIDE SEQUENCE</scope>
    <source>
        <strain evidence="1">14508</strain>
    </source>
</reference>
<proteinExistence type="predicted"/>
<accession>A0A9D1GAB2</accession>
<dbReference type="EMBL" id="DVKI01000164">
    <property type="protein sequence ID" value="HIT17758.1"/>
    <property type="molecule type" value="Genomic_DNA"/>
</dbReference>
<dbReference type="Pfam" id="PF09711">
    <property type="entry name" value="Cas_Csn2"/>
    <property type="match status" value="1"/>
</dbReference>
<dbReference type="Proteomes" id="UP000886893">
    <property type="component" value="Unassembled WGS sequence"/>
</dbReference>
<sequence>MISLCIHPFDFIQNEKDICHQLLIIENKKMLYSFLKDMASGGIYKEYFEIYDENNKKLKNGDYLDFILSLLYLDINNKKNINALIKFLKSSCSDMLHEVTQDISIKIQEIFNLLRLESPVDIISNIDFTEDDYFKLANLSIVEDDQSILERIHTYIKVSYELRKIKIFIFYNLYSLLDNDDIEKLLRSCSYFDIKIINIEPNNIENHCFSNKKILDKDICLLE</sequence>
<evidence type="ECO:0000313" key="2">
    <source>
        <dbReference type="Proteomes" id="UP000886893"/>
    </source>
</evidence>
<dbReference type="InterPro" id="IPR010146">
    <property type="entry name" value="CRISPR-assoc_prot_Csn2-typ"/>
</dbReference>
<evidence type="ECO:0000313" key="1">
    <source>
        <dbReference type="EMBL" id="HIT17758.1"/>
    </source>
</evidence>
<dbReference type="InterPro" id="IPR038600">
    <property type="entry name" value="Csn2_sf"/>
</dbReference>
<dbReference type="Gene3D" id="3.40.50.11940">
    <property type="match status" value="1"/>
</dbReference>
<dbReference type="AlphaFoldDB" id="A0A9D1GAB2"/>
<dbReference type="NCBIfam" id="TIGR01866">
    <property type="entry name" value="cas_Csn2"/>
    <property type="match status" value="1"/>
</dbReference>
<gene>
    <name evidence="1" type="primary">csn2</name>
    <name evidence="1" type="ORF">IAD04_05240</name>
</gene>
<protein>
    <submittedName>
        <fullName evidence="1">Type II-A CRISPR-associated protein Csn2</fullName>
    </submittedName>
</protein>
<reference evidence="1" key="2">
    <citation type="journal article" date="2021" name="PeerJ">
        <title>Extensive microbial diversity within the chicken gut microbiome revealed by metagenomics and culture.</title>
        <authorList>
            <person name="Gilroy R."/>
            <person name="Ravi A."/>
            <person name="Getino M."/>
            <person name="Pursley I."/>
            <person name="Horton D.L."/>
            <person name="Alikhan N.F."/>
            <person name="Baker D."/>
            <person name="Gharbi K."/>
            <person name="Hall N."/>
            <person name="Watson M."/>
            <person name="Adriaenssens E.M."/>
            <person name="Foster-Nyarko E."/>
            <person name="Jarju S."/>
            <person name="Secka A."/>
            <person name="Antonio M."/>
            <person name="Oren A."/>
            <person name="Chaudhuri R.R."/>
            <person name="La Ragione R."/>
            <person name="Hildebrand F."/>
            <person name="Pallen M.J."/>
        </authorList>
    </citation>
    <scope>NUCLEOTIDE SEQUENCE</scope>
    <source>
        <strain evidence="1">14508</strain>
    </source>
</reference>
<comment type="caution">
    <text evidence="1">The sequence shown here is derived from an EMBL/GenBank/DDBJ whole genome shotgun (WGS) entry which is preliminary data.</text>
</comment>
<name>A0A9D1GAB2_9FIRM</name>